<dbReference type="PANTHER" id="PTHR21286:SF0">
    <property type="entry name" value="NUCLEAR PORE COMPLEX PROTEIN NUP160"/>
    <property type="match status" value="1"/>
</dbReference>
<sequence>MHESFIAFMFFACADGNIKNFFSSQGADCRRALKENQAGNEVSNCFDSLFGRLDDVVRKDDLCRDLESAQKCFGMAIARSCPNFAGYESLNKKFFHAIRKPCNSDVSFEKMQEFALGYREVIPDQTVSDPWREISLNTGGTQGTLQDIKVAERANGFCYRDSTKHHTRNRFIYWRISHDILELVEHSLDVNLAGNRIRYKFVDTPILDGVSIHETYDNVVVLVPTVCSVHRLIFPHPDKYHRQDHVHPDLAAPSIFSEATIADARDPSTFHFFTNSSSQLPYLADSSLTLAEEEAIFVLAYPSGEILLVKQSREGKVESIELKSESIVPRFLSGLADKLR</sequence>
<evidence type="ECO:0000259" key="4">
    <source>
        <dbReference type="Pfam" id="PF11715"/>
    </source>
</evidence>
<keyword evidence="3" id="KW-0539">Nucleus</keyword>
<dbReference type="EMBL" id="JABDTM020007386">
    <property type="protein sequence ID" value="KAH0821551.1"/>
    <property type="molecule type" value="Genomic_DNA"/>
</dbReference>
<accession>A0A8J6HTH1</accession>
<evidence type="ECO:0000256" key="1">
    <source>
        <dbReference type="ARBA" id="ARBA00004123"/>
    </source>
</evidence>
<feature type="domain" description="Nucleoporin Nup120/160 beta-propeller" evidence="4">
    <location>
        <begin position="170"/>
        <end position="336"/>
    </location>
</feature>
<dbReference type="Proteomes" id="UP000719412">
    <property type="component" value="Unassembled WGS sequence"/>
</dbReference>
<dbReference type="AlphaFoldDB" id="A0A8J6HTH1"/>
<comment type="subcellular location">
    <subcellularLocation>
        <location evidence="1">Nucleus</location>
    </subcellularLocation>
</comment>
<gene>
    <name evidence="5" type="ORF">GEV33_001240</name>
</gene>
<organism evidence="5 6">
    <name type="scientific">Tenebrio molitor</name>
    <name type="common">Yellow mealworm beetle</name>
    <dbReference type="NCBI Taxonomy" id="7067"/>
    <lineage>
        <taxon>Eukaryota</taxon>
        <taxon>Metazoa</taxon>
        <taxon>Ecdysozoa</taxon>
        <taxon>Arthropoda</taxon>
        <taxon>Hexapoda</taxon>
        <taxon>Insecta</taxon>
        <taxon>Pterygota</taxon>
        <taxon>Neoptera</taxon>
        <taxon>Endopterygota</taxon>
        <taxon>Coleoptera</taxon>
        <taxon>Polyphaga</taxon>
        <taxon>Cucujiformia</taxon>
        <taxon>Tenebrionidae</taxon>
        <taxon>Tenebrio</taxon>
    </lineage>
</organism>
<reference evidence="5" key="2">
    <citation type="submission" date="2021-08" db="EMBL/GenBank/DDBJ databases">
        <authorList>
            <person name="Eriksson T."/>
        </authorList>
    </citation>
    <scope>NUCLEOTIDE SEQUENCE</scope>
    <source>
        <strain evidence="5">Stoneville</strain>
        <tissue evidence="5">Whole head</tissue>
    </source>
</reference>
<keyword evidence="6" id="KW-1185">Reference proteome</keyword>
<evidence type="ECO:0000256" key="2">
    <source>
        <dbReference type="ARBA" id="ARBA00022448"/>
    </source>
</evidence>
<dbReference type="InterPro" id="IPR059141">
    <property type="entry name" value="Beta-prop_Nup120_160"/>
</dbReference>
<evidence type="ECO:0000256" key="3">
    <source>
        <dbReference type="ARBA" id="ARBA00023242"/>
    </source>
</evidence>
<reference evidence="5" key="1">
    <citation type="journal article" date="2020" name="J Insects Food Feed">
        <title>The yellow mealworm (Tenebrio molitor) genome: a resource for the emerging insects as food and feed industry.</title>
        <authorList>
            <person name="Eriksson T."/>
            <person name="Andere A."/>
            <person name="Kelstrup H."/>
            <person name="Emery V."/>
            <person name="Picard C."/>
        </authorList>
    </citation>
    <scope>NUCLEOTIDE SEQUENCE</scope>
    <source>
        <strain evidence="5">Stoneville</strain>
        <tissue evidence="5">Whole head</tissue>
    </source>
</reference>
<dbReference type="GO" id="GO:0017056">
    <property type="term" value="F:structural constituent of nuclear pore"/>
    <property type="evidence" value="ECO:0007669"/>
    <property type="project" value="TreeGrafter"/>
</dbReference>
<evidence type="ECO:0000313" key="6">
    <source>
        <dbReference type="Proteomes" id="UP000719412"/>
    </source>
</evidence>
<dbReference type="GO" id="GO:0005643">
    <property type="term" value="C:nuclear pore"/>
    <property type="evidence" value="ECO:0007669"/>
    <property type="project" value="TreeGrafter"/>
</dbReference>
<proteinExistence type="predicted"/>
<protein>
    <recommendedName>
        <fullName evidence="4">Nucleoporin Nup120/160 beta-propeller domain-containing protein</fullName>
    </recommendedName>
</protein>
<dbReference type="InterPro" id="IPR021717">
    <property type="entry name" value="Nucleoporin_Nup160"/>
</dbReference>
<evidence type="ECO:0000313" key="5">
    <source>
        <dbReference type="EMBL" id="KAH0821551.1"/>
    </source>
</evidence>
<comment type="caution">
    <text evidence="5">The sequence shown here is derived from an EMBL/GenBank/DDBJ whole genome shotgun (WGS) entry which is preliminary data.</text>
</comment>
<name>A0A8J6HTH1_TENMO</name>
<keyword evidence="2" id="KW-0813">Transport</keyword>
<dbReference type="Pfam" id="PF11715">
    <property type="entry name" value="Beta-prop_Nup120_160"/>
    <property type="match status" value="1"/>
</dbReference>
<dbReference type="PANTHER" id="PTHR21286">
    <property type="entry name" value="NUCLEAR PORE COMPLEX PROTEIN NUP160"/>
    <property type="match status" value="1"/>
</dbReference>